<dbReference type="AlphaFoldDB" id="A0AAD4WFZ7"/>
<accession>A0AAD4WFZ7</accession>
<evidence type="ECO:0000313" key="3">
    <source>
        <dbReference type="Proteomes" id="UP001054821"/>
    </source>
</evidence>
<keyword evidence="3" id="KW-1185">Reference proteome</keyword>
<name>A0AAD4WFZ7_PRUDU</name>
<evidence type="ECO:0000313" key="2">
    <source>
        <dbReference type="EMBL" id="KAI5342446.1"/>
    </source>
</evidence>
<sequence length="174" mass="19766">MTPFIHPLTPQRHLHPSHHIFPLFLPHLPSTPNPHLFANPPGLPNLLPTSKITKLTMLPLLSPSAPSPITSGTRYPITRYVSHSNFSEHHRIFANNISQLVEPNTYEEARHNPRWVKAMNFEITALDRPIGCKCIFKIKYNSDSSIERYKAPLVPKGFTQREGIDYTETFAPVA</sequence>
<evidence type="ECO:0000259" key="1">
    <source>
        <dbReference type="Pfam" id="PF07727"/>
    </source>
</evidence>
<proteinExistence type="predicted"/>
<reference evidence="2 3" key="1">
    <citation type="journal article" date="2022" name="G3 (Bethesda)">
        <title>Whole-genome sequence and methylome profiling of the almond [Prunus dulcis (Mill.) D.A. Webb] cultivar 'Nonpareil'.</title>
        <authorList>
            <person name="D'Amico-Willman K.M."/>
            <person name="Ouma W.Z."/>
            <person name="Meulia T."/>
            <person name="Sideli G.M."/>
            <person name="Gradziel T.M."/>
            <person name="Fresnedo-Ramirez J."/>
        </authorList>
    </citation>
    <scope>NUCLEOTIDE SEQUENCE [LARGE SCALE GENOMIC DNA]</scope>
    <source>
        <strain evidence="2">Clone GOH B32 T37-40</strain>
    </source>
</reference>
<gene>
    <name evidence="2" type="ORF">L3X38_010321</name>
</gene>
<dbReference type="Proteomes" id="UP001054821">
    <property type="component" value="Chromosome 2"/>
</dbReference>
<organism evidence="2 3">
    <name type="scientific">Prunus dulcis</name>
    <name type="common">Almond</name>
    <name type="synonym">Amygdalus dulcis</name>
    <dbReference type="NCBI Taxonomy" id="3755"/>
    <lineage>
        <taxon>Eukaryota</taxon>
        <taxon>Viridiplantae</taxon>
        <taxon>Streptophyta</taxon>
        <taxon>Embryophyta</taxon>
        <taxon>Tracheophyta</taxon>
        <taxon>Spermatophyta</taxon>
        <taxon>Magnoliopsida</taxon>
        <taxon>eudicotyledons</taxon>
        <taxon>Gunneridae</taxon>
        <taxon>Pentapetalae</taxon>
        <taxon>rosids</taxon>
        <taxon>fabids</taxon>
        <taxon>Rosales</taxon>
        <taxon>Rosaceae</taxon>
        <taxon>Amygdaloideae</taxon>
        <taxon>Amygdaleae</taxon>
        <taxon>Prunus</taxon>
    </lineage>
</organism>
<protein>
    <recommendedName>
        <fullName evidence="1">Reverse transcriptase Ty1/copia-type domain-containing protein</fullName>
    </recommendedName>
</protein>
<dbReference type="EMBL" id="JAJFAZ020000002">
    <property type="protein sequence ID" value="KAI5342446.1"/>
    <property type="molecule type" value="Genomic_DNA"/>
</dbReference>
<dbReference type="InterPro" id="IPR013103">
    <property type="entry name" value="RVT_2"/>
</dbReference>
<comment type="caution">
    <text evidence="2">The sequence shown here is derived from an EMBL/GenBank/DDBJ whole genome shotgun (WGS) entry which is preliminary data.</text>
</comment>
<dbReference type="Pfam" id="PF07727">
    <property type="entry name" value="RVT_2"/>
    <property type="match status" value="1"/>
</dbReference>
<feature type="domain" description="Reverse transcriptase Ty1/copia-type" evidence="1">
    <location>
        <begin position="127"/>
        <end position="174"/>
    </location>
</feature>